<proteinExistence type="predicted"/>
<name>A0AAN7XY62_ELEMC</name>
<organism evidence="1 2">
    <name type="scientific">Eleginops maclovinus</name>
    <name type="common">Patagonian blennie</name>
    <name type="synonym">Eleginus maclovinus</name>
    <dbReference type="NCBI Taxonomy" id="56733"/>
    <lineage>
        <taxon>Eukaryota</taxon>
        <taxon>Metazoa</taxon>
        <taxon>Chordata</taxon>
        <taxon>Craniata</taxon>
        <taxon>Vertebrata</taxon>
        <taxon>Euteleostomi</taxon>
        <taxon>Actinopterygii</taxon>
        <taxon>Neopterygii</taxon>
        <taxon>Teleostei</taxon>
        <taxon>Neoteleostei</taxon>
        <taxon>Acanthomorphata</taxon>
        <taxon>Eupercaria</taxon>
        <taxon>Perciformes</taxon>
        <taxon>Notothenioidei</taxon>
        <taxon>Eleginopidae</taxon>
        <taxon>Eleginops</taxon>
    </lineage>
</organism>
<accession>A0AAN7XY62</accession>
<gene>
    <name evidence="1" type="ORF">PBY51_009796</name>
</gene>
<keyword evidence="2" id="KW-1185">Reference proteome</keyword>
<dbReference type="EMBL" id="JAUZQC010000007">
    <property type="protein sequence ID" value="KAK5868819.1"/>
    <property type="molecule type" value="Genomic_DNA"/>
</dbReference>
<protein>
    <submittedName>
        <fullName evidence="1">Uncharacterized protein</fullName>
    </submittedName>
</protein>
<sequence length="69" mass="7534">MSSPSEHAAADILWDVVSVQSWLTCLSAPLTSVRVPPNKTRTAARLAPAVRTSADAAKKGVRRLSYHWF</sequence>
<dbReference type="AlphaFoldDB" id="A0AAN7XY62"/>
<reference evidence="1 2" key="2">
    <citation type="journal article" date="2023" name="Mol. Biol. Evol.">
        <title>Genomics of Secondarily Temperate Adaptation in the Only Non-Antarctic Icefish.</title>
        <authorList>
            <person name="Rivera-Colon A.G."/>
            <person name="Rayamajhi N."/>
            <person name="Minhas B.F."/>
            <person name="Madrigal G."/>
            <person name="Bilyk K.T."/>
            <person name="Yoon V."/>
            <person name="Hune M."/>
            <person name="Gregory S."/>
            <person name="Cheng C.H.C."/>
            <person name="Catchen J.M."/>
        </authorList>
    </citation>
    <scope>NUCLEOTIDE SEQUENCE [LARGE SCALE GENOMIC DNA]</scope>
    <source>
        <strain evidence="1">JMC-PN-2008</strain>
    </source>
</reference>
<reference evidence="1 2" key="1">
    <citation type="journal article" date="2023" name="Genes (Basel)">
        <title>Chromosome-Level Genome Assembly and Circadian Gene Repertoire of the Patagonia Blennie Eleginops maclovinus-The Closest Ancestral Proxy of Antarctic Cryonotothenioids.</title>
        <authorList>
            <person name="Cheng C.C."/>
            <person name="Rivera-Colon A.G."/>
            <person name="Minhas B.F."/>
            <person name="Wilson L."/>
            <person name="Rayamajhi N."/>
            <person name="Vargas-Chacoff L."/>
            <person name="Catchen J.M."/>
        </authorList>
    </citation>
    <scope>NUCLEOTIDE SEQUENCE [LARGE SCALE GENOMIC DNA]</scope>
    <source>
        <strain evidence="1">JMC-PN-2008</strain>
    </source>
</reference>
<dbReference type="Proteomes" id="UP001346869">
    <property type="component" value="Unassembled WGS sequence"/>
</dbReference>
<comment type="caution">
    <text evidence="1">The sequence shown here is derived from an EMBL/GenBank/DDBJ whole genome shotgun (WGS) entry which is preliminary data.</text>
</comment>
<evidence type="ECO:0000313" key="2">
    <source>
        <dbReference type="Proteomes" id="UP001346869"/>
    </source>
</evidence>
<evidence type="ECO:0000313" key="1">
    <source>
        <dbReference type="EMBL" id="KAK5868819.1"/>
    </source>
</evidence>